<evidence type="ECO:0008006" key="3">
    <source>
        <dbReference type="Google" id="ProtNLM"/>
    </source>
</evidence>
<proteinExistence type="predicted"/>
<gene>
    <name evidence="1" type="ORF">H9L14_10075</name>
</gene>
<dbReference type="Proteomes" id="UP000516105">
    <property type="component" value="Chromosome"/>
</dbReference>
<dbReference type="EMBL" id="CP060782">
    <property type="protein sequence ID" value="QNP45039.1"/>
    <property type="molecule type" value="Genomic_DNA"/>
</dbReference>
<reference evidence="1 2" key="1">
    <citation type="submission" date="2020-08" db="EMBL/GenBank/DDBJ databases">
        <title>Genome sequence of Sphingomonas sediminicola KACC 15039T.</title>
        <authorList>
            <person name="Hyun D.-W."/>
            <person name="Bae J.-W."/>
        </authorList>
    </citation>
    <scope>NUCLEOTIDE SEQUENCE [LARGE SCALE GENOMIC DNA]</scope>
    <source>
        <strain evidence="1 2">KACC 15039</strain>
    </source>
</reference>
<dbReference type="RefSeq" id="WP_187707995.1">
    <property type="nucleotide sequence ID" value="NZ_CP060782.1"/>
</dbReference>
<accession>A0ABX6T661</accession>
<keyword evidence="2" id="KW-1185">Reference proteome</keyword>
<protein>
    <recommendedName>
        <fullName evidence="3">Lipoprotein</fullName>
    </recommendedName>
</protein>
<dbReference type="PROSITE" id="PS51257">
    <property type="entry name" value="PROKAR_LIPOPROTEIN"/>
    <property type="match status" value="1"/>
</dbReference>
<organism evidence="1 2">
    <name type="scientific">Sphingomonas sediminicola</name>
    <dbReference type="NCBI Taxonomy" id="386874"/>
    <lineage>
        <taxon>Bacteria</taxon>
        <taxon>Pseudomonadati</taxon>
        <taxon>Pseudomonadota</taxon>
        <taxon>Alphaproteobacteria</taxon>
        <taxon>Sphingomonadales</taxon>
        <taxon>Sphingomonadaceae</taxon>
        <taxon>Sphingomonas</taxon>
    </lineage>
</organism>
<name>A0ABX6T661_9SPHN</name>
<sequence length="210" mass="22502">MMIRLFLAGALLLTSCGPKTLELPSQPVDRAATCGVVGAAEARAGTSDVKAPLSFESMERILHYPLLAGSAGDSFSTETASAVQKKMTELQGRIIAGKWQELVPACKAAFPATALRKVELPADRFQAQLGCYELADFIRSALEEGGEYDNELAPYHALSMKLDPVLGAGMRQRGGADLKAQQDQRHKALAKIVKAGPPTEVMRQCIARFG</sequence>
<evidence type="ECO:0000313" key="1">
    <source>
        <dbReference type="EMBL" id="QNP45039.1"/>
    </source>
</evidence>
<evidence type="ECO:0000313" key="2">
    <source>
        <dbReference type="Proteomes" id="UP000516105"/>
    </source>
</evidence>